<evidence type="ECO:0000313" key="4">
    <source>
        <dbReference type="EMBL" id="SFR53052.1"/>
    </source>
</evidence>
<dbReference type="PANTHER" id="PTHR42977:SF3">
    <property type="entry name" value="AB HYDROLASE-1 DOMAIN-CONTAINING PROTEIN"/>
    <property type="match status" value="1"/>
</dbReference>
<evidence type="ECO:0000256" key="1">
    <source>
        <dbReference type="ARBA" id="ARBA00022801"/>
    </source>
</evidence>
<dbReference type="InterPro" id="IPR000073">
    <property type="entry name" value="AB_hydrolase_1"/>
</dbReference>
<evidence type="ECO:0000313" key="5">
    <source>
        <dbReference type="Proteomes" id="UP000243250"/>
    </source>
</evidence>
<name>A0A1I6HEY7_9EURY</name>
<dbReference type="InterPro" id="IPR000639">
    <property type="entry name" value="Epox_hydrolase-like"/>
</dbReference>
<evidence type="ECO:0000259" key="3">
    <source>
        <dbReference type="Pfam" id="PF00561"/>
    </source>
</evidence>
<dbReference type="Gene3D" id="3.40.50.1820">
    <property type="entry name" value="alpha/beta hydrolase"/>
    <property type="match status" value="1"/>
</dbReference>
<dbReference type="PRINTS" id="PR00412">
    <property type="entry name" value="EPOXHYDRLASE"/>
</dbReference>
<feature type="domain" description="AB hydrolase-1" evidence="3">
    <location>
        <begin position="56"/>
        <end position="292"/>
    </location>
</feature>
<feature type="compositionally biased region" description="Basic and acidic residues" evidence="2">
    <location>
        <begin position="7"/>
        <end position="23"/>
    </location>
</feature>
<dbReference type="STRING" id="555875.SAMN04488124_2163"/>
<dbReference type="InterPro" id="IPR051340">
    <property type="entry name" value="Haloalkane_dehalogenase"/>
</dbReference>
<gene>
    <name evidence="4" type="ORF">SAMN04488124_2163</name>
</gene>
<dbReference type="Pfam" id="PF00561">
    <property type="entry name" value="Abhydrolase_1"/>
    <property type="match status" value="1"/>
</dbReference>
<dbReference type="PANTHER" id="PTHR42977">
    <property type="entry name" value="HYDROLASE-RELATED"/>
    <property type="match status" value="1"/>
</dbReference>
<organism evidence="4 5">
    <name type="scientific">Halogeometricum limi</name>
    <dbReference type="NCBI Taxonomy" id="555875"/>
    <lineage>
        <taxon>Archaea</taxon>
        <taxon>Methanobacteriati</taxon>
        <taxon>Methanobacteriota</taxon>
        <taxon>Stenosarchaea group</taxon>
        <taxon>Halobacteria</taxon>
        <taxon>Halobacteriales</taxon>
        <taxon>Haloferacaceae</taxon>
        <taxon>Halogeometricum</taxon>
    </lineage>
</organism>
<feature type="region of interest" description="Disordered" evidence="2">
    <location>
        <begin position="1"/>
        <end position="23"/>
    </location>
</feature>
<dbReference type="SUPFAM" id="SSF53474">
    <property type="entry name" value="alpha/beta-Hydrolases"/>
    <property type="match status" value="1"/>
</dbReference>
<proteinExistence type="predicted"/>
<dbReference type="Proteomes" id="UP000243250">
    <property type="component" value="Unassembled WGS sequence"/>
</dbReference>
<dbReference type="InterPro" id="IPR029058">
    <property type="entry name" value="AB_hydrolase_fold"/>
</dbReference>
<reference evidence="5" key="1">
    <citation type="submission" date="2016-10" db="EMBL/GenBank/DDBJ databases">
        <authorList>
            <person name="Varghese N."/>
            <person name="Submissions S."/>
        </authorList>
    </citation>
    <scope>NUCLEOTIDE SEQUENCE [LARGE SCALE GENOMIC DNA]</scope>
    <source>
        <strain evidence="5">CGMCC 1.8711</strain>
    </source>
</reference>
<dbReference type="ESTHER" id="9eury-a0a1i6hey7">
    <property type="family name" value="Haloalkane_dehalogenase-HLD1"/>
</dbReference>
<keyword evidence="1" id="KW-0378">Hydrolase</keyword>
<accession>A0A1I6HEY7</accession>
<protein>
    <submittedName>
        <fullName evidence="4">Haloalkane dehalogenase</fullName>
    </submittedName>
</protein>
<keyword evidence="5" id="KW-1185">Reference proteome</keyword>
<dbReference type="RefSeq" id="WP_089880512.1">
    <property type="nucleotide sequence ID" value="NZ_FOYS01000003.1"/>
</dbReference>
<dbReference type="OrthoDB" id="9890at2157"/>
<dbReference type="GO" id="GO:0004301">
    <property type="term" value="F:epoxide hydrolase activity"/>
    <property type="evidence" value="ECO:0007669"/>
    <property type="project" value="TreeGrafter"/>
</dbReference>
<dbReference type="EMBL" id="FOYS01000003">
    <property type="protein sequence ID" value="SFR53052.1"/>
    <property type="molecule type" value="Genomic_DNA"/>
</dbReference>
<dbReference type="AlphaFoldDB" id="A0A1I6HEY7"/>
<dbReference type="PRINTS" id="PR00111">
    <property type="entry name" value="ABHYDROLASE"/>
</dbReference>
<evidence type="ECO:0000256" key="2">
    <source>
        <dbReference type="SAM" id="MobiDB-lite"/>
    </source>
</evidence>
<sequence length="318" mass="36255">MESESVASERSESPEDAHTDTSWVDRDAYPFETDCLRLTEGAVNYVDEGPSDPAGTLLMLHGNPTWSFLYRHLVRGLSDRYRCVALDYLGFGLSERPEEFSYRPEDHAVVVEEFVEALGLEDVILVVQDWGGPIGLSYAVDHPENVRALVVMNTFAWPVDDDAHFRRFSALFGGALGRVLCERYDLFTRVVMPLAFGDRRRFPASVREQYVAAHRGRDRTGTWMFPRRVVGSSGWLASLWNRRERIAHLPTRIVWGMNDAAFRASELRTFEGWFEEASVVRLRGVGHYVQEEMGEDLVPYVREFLESLGSEDETGYAD</sequence>